<name>A0A1I2HW94_9FLAO</name>
<dbReference type="OrthoDB" id="1495221at2"/>
<sequence>MKNFTFFLAIFMMIFVSCSPDDSTTMNEKIIGGWNLTNITQQKDNQLKVLQNGNSKFEFKSNSVNINGNTYLNETGNYSYTISNENYFNPDLIEPKNNILKIGNNKFVIEIDSDGKNLILTNYSDGKIKYHLSK</sequence>
<accession>A0A1I2HW94</accession>
<feature type="chain" id="PRO_5011704458" description="Lipocalin-like domain-containing protein" evidence="1">
    <location>
        <begin position="19"/>
        <end position="134"/>
    </location>
</feature>
<evidence type="ECO:0000313" key="3">
    <source>
        <dbReference type="Proteomes" id="UP000198596"/>
    </source>
</evidence>
<keyword evidence="1" id="KW-0732">Signal</keyword>
<evidence type="ECO:0000256" key="1">
    <source>
        <dbReference type="SAM" id="SignalP"/>
    </source>
</evidence>
<organism evidence="2 3">
    <name type="scientific">Flavobacterium xueshanense</name>
    <dbReference type="NCBI Taxonomy" id="935223"/>
    <lineage>
        <taxon>Bacteria</taxon>
        <taxon>Pseudomonadati</taxon>
        <taxon>Bacteroidota</taxon>
        <taxon>Flavobacteriia</taxon>
        <taxon>Flavobacteriales</taxon>
        <taxon>Flavobacteriaceae</taxon>
        <taxon>Flavobacterium</taxon>
    </lineage>
</organism>
<dbReference type="AlphaFoldDB" id="A0A1I2HW94"/>
<evidence type="ECO:0000313" key="2">
    <source>
        <dbReference type="EMBL" id="SFF33650.1"/>
    </source>
</evidence>
<dbReference type="EMBL" id="FONQ01000016">
    <property type="protein sequence ID" value="SFF33650.1"/>
    <property type="molecule type" value="Genomic_DNA"/>
</dbReference>
<dbReference type="PROSITE" id="PS51257">
    <property type="entry name" value="PROKAR_LIPOPROTEIN"/>
    <property type="match status" value="1"/>
</dbReference>
<feature type="signal peptide" evidence="1">
    <location>
        <begin position="1"/>
        <end position="18"/>
    </location>
</feature>
<dbReference type="RefSeq" id="WP_143071094.1">
    <property type="nucleotide sequence ID" value="NZ_FONQ01000016.1"/>
</dbReference>
<keyword evidence="3" id="KW-1185">Reference proteome</keyword>
<proteinExistence type="predicted"/>
<dbReference type="Proteomes" id="UP000198596">
    <property type="component" value="Unassembled WGS sequence"/>
</dbReference>
<protein>
    <recommendedName>
        <fullName evidence="4">Lipocalin-like domain-containing protein</fullName>
    </recommendedName>
</protein>
<evidence type="ECO:0008006" key="4">
    <source>
        <dbReference type="Google" id="ProtNLM"/>
    </source>
</evidence>
<dbReference type="STRING" id="935223.SAMN04488131_1166"/>
<reference evidence="3" key="1">
    <citation type="submission" date="2016-10" db="EMBL/GenBank/DDBJ databases">
        <authorList>
            <person name="Varghese N."/>
            <person name="Submissions S."/>
        </authorList>
    </citation>
    <scope>NUCLEOTIDE SEQUENCE [LARGE SCALE GENOMIC DNA]</scope>
    <source>
        <strain evidence="3">CGMCC 1.9227</strain>
    </source>
</reference>
<gene>
    <name evidence="2" type="ORF">SAMN04488131_1166</name>
</gene>